<name>A0A2P2L809_RHIMU</name>
<accession>A0A2P2L809</accession>
<organism evidence="1">
    <name type="scientific">Rhizophora mucronata</name>
    <name type="common">Asiatic mangrove</name>
    <dbReference type="NCBI Taxonomy" id="61149"/>
    <lineage>
        <taxon>Eukaryota</taxon>
        <taxon>Viridiplantae</taxon>
        <taxon>Streptophyta</taxon>
        <taxon>Embryophyta</taxon>
        <taxon>Tracheophyta</taxon>
        <taxon>Spermatophyta</taxon>
        <taxon>Magnoliopsida</taxon>
        <taxon>eudicotyledons</taxon>
        <taxon>Gunneridae</taxon>
        <taxon>Pentapetalae</taxon>
        <taxon>rosids</taxon>
        <taxon>fabids</taxon>
        <taxon>Malpighiales</taxon>
        <taxon>Rhizophoraceae</taxon>
        <taxon>Rhizophora</taxon>
    </lineage>
</organism>
<dbReference type="AlphaFoldDB" id="A0A2P2L809"/>
<reference evidence="1" key="1">
    <citation type="submission" date="2018-02" db="EMBL/GenBank/DDBJ databases">
        <title>Rhizophora mucronata_Transcriptome.</title>
        <authorList>
            <person name="Meera S.P."/>
            <person name="Sreeshan A."/>
            <person name="Augustine A."/>
        </authorList>
    </citation>
    <scope>NUCLEOTIDE SEQUENCE</scope>
    <source>
        <tissue evidence="1">Leaf</tissue>
    </source>
</reference>
<protein>
    <submittedName>
        <fullName evidence="1">Uncharacterized protein</fullName>
    </submittedName>
</protein>
<evidence type="ECO:0000313" key="1">
    <source>
        <dbReference type="EMBL" id="MBX14097.1"/>
    </source>
</evidence>
<dbReference type="EMBL" id="GGEC01033613">
    <property type="protein sequence ID" value="MBX14097.1"/>
    <property type="molecule type" value="Transcribed_RNA"/>
</dbReference>
<proteinExistence type="predicted"/>
<sequence length="73" mass="8277">MASSCMDRVVVCRCSIIKIHMQMHGGDSKSVGKKQQCIKKPMSMQYSNDVELKNHTFIHRNALLYGRPPGLEI</sequence>